<dbReference type="AlphaFoldDB" id="A0A1U9QVS9"/>
<accession>A0A1U9QVS9</accession>
<dbReference type="KEGG" id="snw:BBN63_19650"/>
<dbReference type="EMBL" id="CP018047">
    <property type="protein sequence ID" value="AQU68103.1"/>
    <property type="molecule type" value="Genomic_DNA"/>
</dbReference>
<evidence type="ECO:0000313" key="2">
    <source>
        <dbReference type="Proteomes" id="UP000189677"/>
    </source>
</evidence>
<evidence type="ECO:0000313" key="1">
    <source>
        <dbReference type="EMBL" id="AQU68103.1"/>
    </source>
</evidence>
<proteinExistence type="predicted"/>
<gene>
    <name evidence="1" type="ORF">BBN63_19650</name>
</gene>
<keyword evidence="2" id="KW-1185">Reference proteome</keyword>
<sequence>MSCRHPCRSEAVQLISEGRLGWELNWSCDGCGIAADDVNRGPAPECVRGRIIERYGTGQVRVGGSGGQGGRVLKVFRDVFGWSLQDAKRAATELTTTGWRGTHVEASLVAHLLQESGIEANTHDQGCEA</sequence>
<dbReference type="Proteomes" id="UP000189677">
    <property type="component" value="Chromosome"/>
</dbReference>
<organism evidence="1 2">
    <name type="scientific">Streptomyces niveus</name>
    <name type="common">Streptomyces spheroides</name>
    <dbReference type="NCBI Taxonomy" id="193462"/>
    <lineage>
        <taxon>Bacteria</taxon>
        <taxon>Bacillati</taxon>
        <taxon>Actinomycetota</taxon>
        <taxon>Actinomycetes</taxon>
        <taxon>Kitasatosporales</taxon>
        <taxon>Streptomycetaceae</taxon>
        <taxon>Streptomyces</taxon>
    </lineage>
</organism>
<reference evidence="1 2" key="1">
    <citation type="submission" date="2016-11" db="EMBL/GenBank/DDBJ databases">
        <title>Complete genome sequence of Streptomyces niveus SCSIO 3406.</title>
        <authorList>
            <person name="Zhu Q."/>
            <person name="Cheng W."/>
            <person name="Song Y."/>
            <person name="Li Q."/>
            <person name="Ju J."/>
        </authorList>
    </citation>
    <scope>NUCLEOTIDE SEQUENCE [LARGE SCALE GENOMIC DNA]</scope>
    <source>
        <strain evidence="1 2">SCSIO 3406</strain>
    </source>
</reference>
<name>A0A1U9QVS9_STRNV</name>
<protein>
    <submittedName>
        <fullName evidence="1">Uncharacterized protein</fullName>
    </submittedName>
</protein>